<dbReference type="Pfam" id="PF02782">
    <property type="entry name" value="FGGY_C"/>
    <property type="match status" value="1"/>
</dbReference>
<dbReference type="InterPro" id="IPR043129">
    <property type="entry name" value="ATPase_NBD"/>
</dbReference>
<dbReference type="EMBL" id="JBBEGN010000020">
    <property type="protein sequence ID" value="MEJ2871264.1"/>
    <property type="molecule type" value="Genomic_DNA"/>
</dbReference>
<proteinExistence type="inferred from homology"/>
<keyword evidence="3" id="KW-0808">Transferase</keyword>
<organism evidence="7 8">
    <name type="scientific">Actinomycetospora aurantiaca</name>
    <dbReference type="NCBI Taxonomy" id="3129233"/>
    <lineage>
        <taxon>Bacteria</taxon>
        <taxon>Bacillati</taxon>
        <taxon>Actinomycetota</taxon>
        <taxon>Actinomycetes</taxon>
        <taxon>Pseudonocardiales</taxon>
        <taxon>Pseudonocardiaceae</taxon>
        <taxon>Actinomycetospora</taxon>
    </lineage>
</organism>
<evidence type="ECO:0000259" key="6">
    <source>
        <dbReference type="Pfam" id="PF02782"/>
    </source>
</evidence>
<evidence type="ECO:0000256" key="4">
    <source>
        <dbReference type="ARBA" id="ARBA00022777"/>
    </source>
</evidence>
<dbReference type="PANTHER" id="PTHR43095:SF5">
    <property type="entry name" value="XYLULOSE KINASE"/>
    <property type="match status" value="1"/>
</dbReference>
<evidence type="ECO:0000256" key="3">
    <source>
        <dbReference type="ARBA" id="ARBA00022679"/>
    </source>
</evidence>
<dbReference type="PANTHER" id="PTHR43095">
    <property type="entry name" value="SUGAR KINASE"/>
    <property type="match status" value="1"/>
</dbReference>
<dbReference type="InterPro" id="IPR018484">
    <property type="entry name" value="FGGY_N"/>
</dbReference>
<gene>
    <name evidence="7" type="ORF">WCD74_26130</name>
</gene>
<keyword evidence="8" id="KW-1185">Reference proteome</keyword>
<evidence type="ECO:0000256" key="2">
    <source>
        <dbReference type="ARBA" id="ARBA00022629"/>
    </source>
</evidence>
<dbReference type="GO" id="GO:0016301">
    <property type="term" value="F:kinase activity"/>
    <property type="evidence" value="ECO:0007669"/>
    <property type="project" value="UniProtKB-KW"/>
</dbReference>
<protein>
    <submittedName>
        <fullName evidence="7">FGGY family carbohydrate kinase</fullName>
    </submittedName>
</protein>
<dbReference type="Proteomes" id="UP001385809">
    <property type="component" value="Unassembled WGS sequence"/>
</dbReference>
<dbReference type="CDD" id="cd07783">
    <property type="entry name" value="ASKHA_NBD_FGGY_SePSK_AtXK1-like"/>
    <property type="match status" value="1"/>
</dbReference>
<feature type="domain" description="Carbohydrate kinase FGGY C-terminal" evidence="6">
    <location>
        <begin position="254"/>
        <end position="443"/>
    </location>
</feature>
<keyword evidence="4 7" id="KW-0418">Kinase</keyword>
<keyword evidence="2" id="KW-0119">Carbohydrate metabolism</keyword>
<comment type="similarity">
    <text evidence="1">Belongs to the FGGY kinase family.</text>
</comment>
<dbReference type="Gene3D" id="3.30.420.40">
    <property type="match status" value="2"/>
</dbReference>
<reference evidence="7 8" key="1">
    <citation type="submission" date="2024-03" db="EMBL/GenBank/DDBJ databases">
        <title>Actinomycetospora sp. OC33-EN08, a novel actinomycete isolated from wild orchid (Aerides multiflora).</title>
        <authorList>
            <person name="Suriyachadkun C."/>
        </authorList>
    </citation>
    <scope>NUCLEOTIDE SEQUENCE [LARGE SCALE GENOMIC DNA]</scope>
    <source>
        <strain evidence="7 8">OC33-EN08</strain>
    </source>
</reference>
<accession>A0ABU8MVB5</accession>
<dbReference type="SUPFAM" id="SSF53067">
    <property type="entry name" value="Actin-like ATPase domain"/>
    <property type="match status" value="2"/>
</dbReference>
<dbReference type="InterPro" id="IPR000577">
    <property type="entry name" value="Carb_kinase_FGGY"/>
</dbReference>
<evidence type="ECO:0000259" key="5">
    <source>
        <dbReference type="Pfam" id="PF00370"/>
    </source>
</evidence>
<evidence type="ECO:0000313" key="8">
    <source>
        <dbReference type="Proteomes" id="UP001385809"/>
    </source>
</evidence>
<keyword evidence="2" id="KW-0859">Xylose metabolism</keyword>
<dbReference type="InterPro" id="IPR018485">
    <property type="entry name" value="FGGY_C"/>
</dbReference>
<dbReference type="Pfam" id="PF00370">
    <property type="entry name" value="FGGY_N"/>
    <property type="match status" value="1"/>
</dbReference>
<name>A0ABU8MVB5_9PSEU</name>
<dbReference type="RefSeq" id="WP_337697829.1">
    <property type="nucleotide sequence ID" value="NZ_JBBEGN010000020.1"/>
</dbReference>
<feature type="domain" description="Carbohydrate kinase FGGY N-terminal" evidence="5">
    <location>
        <begin position="6"/>
        <end position="118"/>
    </location>
</feature>
<dbReference type="InterPro" id="IPR050406">
    <property type="entry name" value="FGGY_Carb_Kinase"/>
</dbReference>
<evidence type="ECO:0000256" key="1">
    <source>
        <dbReference type="ARBA" id="ARBA00009156"/>
    </source>
</evidence>
<comment type="caution">
    <text evidence="7">The sequence shown here is derived from an EMBL/GenBank/DDBJ whole genome shotgun (WGS) entry which is preliminary data.</text>
</comment>
<sequence length="496" mass="50454">MSGAVFLGVDLGTQSVRAAAVDDDGPLPAVASRALHSSRWRADDGSARHEQDPAAWCAAVDAVVAEVVAGLADPAAVRGIAVDGTSGTVVALGAAGGPAGPGVMYDDARGHRHAERVRTVGAELWDRLGYRVGETWALPTLLALGPAPGYRHQTDVVTAHLVGAPTASDASTALKSGYDALDGRWPVEVFEELGLDPTTLPTVVAPGSVLGGVGAAVAGRTGLAAGTPVVAGMTDGCAAQLAAGAVAPGQWNAVLGTTLVLKGVSETLLRDPGGTVYCHRGPQGGWWWPGGASNTGATVLADLVDPSRFEALTAALDRDPVRPPVVLPLPGRGERFPFAAPDAEGLWLPDDGGAARPLCELAAAVGEEAAFAGVAEGVAFVERLAFERVAALGADVSGTRSITGGATANRWWNQRRADVLGVPLDRPDQAEPAVGMALLAQAAVAADGGDPDLVAAARAVRDAAAVETCEPRPDAALEDRYARFRAALAERGWVDP</sequence>
<dbReference type="PIRSF" id="PIRSF000538">
    <property type="entry name" value="GlpK"/>
    <property type="match status" value="1"/>
</dbReference>
<evidence type="ECO:0000313" key="7">
    <source>
        <dbReference type="EMBL" id="MEJ2871264.1"/>
    </source>
</evidence>